<dbReference type="PANTHER" id="PTHR46390:SF1">
    <property type="entry name" value="MANNOSE-1-PHOSPHATE GUANYLYLTRANSFERASE"/>
    <property type="match status" value="1"/>
</dbReference>
<evidence type="ECO:0000259" key="9">
    <source>
        <dbReference type="Pfam" id="PF22640"/>
    </source>
</evidence>
<feature type="domain" description="Nucleotidyl transferase" evidence="8">
    <location>
        <begin position="5"/>
        <end position="281"/>
    </location>
</feature>
<dbReference type="InterPro" id="IPR054566">
    <property type="entry name" value="ManC/GMP-like_b-helix"/>
</dbReference>
<dbReference type="EMBL" id="DQWS01000213">
    <property type="protein sequence ID" value="HDD53538.1"/>
    <property type="molecule type" value="Genomic_DNA"/>
</dbReference>
<dbReference type="InterPro" id="IPR049577">
    <property type="entry name" value="GMPP_N"/>
</dbReference>
<gene>
    <name evidence="10" type="ORF">ENF32_05675</name>
</gene>
<evidence type="ECO:0000256" key="7">
    <source>
        <dbReference type="ARBA" id="ARBA00047343"/>
    </source>
</evidence>
<evidence type="ECO:0000256" key="5">
    <source>
        <dbReference type="ARBA" id="ARBA00022741"/>
    </source>
</evidence>
<keyword evidence="5" id="KW-0547">Nucleotide-binding</keyword>
<dbReference type="GO" id="GO:0004475">
    <property type="term" value="F:mannose-1-phosphate guanylyltransferase (GTP) activity"/>
    <property type="evidence" value="ECO:0007669"/>
    <property type="project" value="UniProtKB-EC"/>
</dbReference>
<dbReference type="GO" id="GO:0009298">
    <property type="term" value="P:GDP-mannose biosynthetic process"/>
    <property type="evidence" value="ECO:0007669"/>
    <property type="project" value="TreeGrafter"/>
</dbReference>
<evidence type="ECO:0000256" key="3">
    <source>
        <dbReference type="ARBA" id="ARBA00022679"/>
    </source>
</evidence>
<evidence type="ECO:0000256" key="6">
    <source>
        <dbReference type="ARBA" id="ARBA00023134"/>
    </source>
</evidence>
<protein>
    <recommendedName>
        <fullName evidence="2">mannose-1-phosphate guanylyltransferase</fullName>
        <ecNumber evidence="2">2.7.7.13</ecNumber>
    </recommendedName>
</protein>
<reference evidence="10" key="1">
    <citation type="journal article" date="2020" name="mSystems">
        <title>Genome- and Community-Level Interaction Insights into Carbon Utilization and Element Cycling Functions of Hydrothermarchaeota in Hydrothermal Sediment.</title>
        <authorList>
            <person name="Zhou Z."/>
            <person name="Liu Y."/>
            <person name="Xu W."/>
            <person name="Pan J."/>
            <person name="Luo Z.H."/>
            <person name="Li M."/>
        </authorList>
    </citation>
    <scope>NUCLEOTIDE SEQUENCE [LARGE SCALE GENOMIC DNA]</scope>
    <source>
        <strain evidence="10">HyVt-115</strain>
    </source>
</reference>
<evidence type="ECO:0000256" key="1">
    <source>
        <dbReference type="ARBA" id="ARBA00006115"/>
    </source>
</evidence>
<dbReference type="Pfam" id="PF22640">
    <property type="entry name" value="ManC_GMP_beta-helix"/>
    <property type="match status" value="1"/>
</dbReference>
<evidence type="ECO:0000256" key="2">
    <source>
        <dbReference type="ARBA" id="ARBA00012387"/>
    </source>
</evidence>
<dbReference type="FunFam" id="3.90.550.10:FF:000046">
    <property type="entry name" value="Mannose-1-phosphate guanylyltransferase (GDP)"/>
    <property type="match status" value="1"/>
</dbReference>
<keyword evidence="4 10" id="KW-0548">Nucleotidyltransferase</keyword>
<keyword evidence="6" id="KW-0342">GTP-binding</keyword>
<dbReference type="InterPro" id="IPR029044">
    <property type="entry name" value="Nucleotide-diphossugar_trans"/>
</dbReference>
<feature type="domain" description="MannoseP isomerase/GMP-like beta-helix" evidence="9">
    <location>
        <begin position="294"/>
        <end position="340"/>
    </location>
</feature>
<organism evidence="10">
    <name type="scientific">Thermosulfidibacter takaii</name>
    <dbReference type="NCBI Taxonomy" id="412593"/>
    <lineage>
        <taxon>Bacteria</taxon>
        <taxon>Pseudomonadati</taxon>
        <taxon>Thermosulfidibacterota</taxon>
        <taxon>Thermosulfidibacteria</taxon>
        <taxon>Thermosulfidibacterales</taxon>
        <taxon>Thermosulfidibacteraceae</taxon>
    </lineage>
</organism>
<evidence type="ECO:0000259" key="8">
    <source>
        <dbReference type="Pfam" id="PF00483"/>
    </source>
</evidence>
<dbReference type="InterPro" id="IPR051161">
    <property type="entry name" value="Mannose-6P_isomerase_type2"/>
</dbReference>
<evidence type="ECO:0000256" key="4">
    <source>
        <dbReference type="ARBA" id="ARBA00022695"/>
    </source>
</evidence>
<dbReference type="InterPro" id="IPR005835">
    <property type="entry name" value="NTP_transferase_dom"/>
</dbReference>
<dbReference type="CDD" id="cd02509">
    <property type="entry name" value="GDP-M1P_Guanylyltransferase"/>
    <property type="match status" value="1"/>
</dbReference>
<dbReference type="AlphaFoldDB" id="A0A7C0YBQ3"/>
<comment type="catalytic activity">
    <reaction evidence="7">
        <text>alpha-D-mannose 1-phosphate + GTP + H(+) = GDP-alpha-D-mannose + diphosphate</text>
        <dbReference type="Rhea" id="RHEA:15229"/>
        <dbReference type="ChEBI" id="CHEBI:15378"/>
        <dbReference type="ChEBI" id="CHEBI:33019"/>
        <dbReference type="ChEBI" id="CHEBI:37565"/>
        <dbReference type="ChEBI" id="CHEBI:57527"/>
        <dbReference type="ChEBI" id="CHEBI:58409"/>
        <dbReference type="EC" id="2.7.7.13"/>
    </reaction>
</comment>
<sequence length="342" mass="38366">MERVAVIMAGGGGVRLWPLSNPQTPKHTLPLFSQKSLLKETIERIAPFVGSEKVLIVTTRDMAIEVAKEGDVPRERVIVEPRGRNTAPAVALSTLYVMNILGEEAIIIVLPADHHIEPPEALWSCLDKASKLAQDGWLVTLGIPPTRPETGYGYMETGEMLIPSALRVRRFTEKPSLEKAQKFLEEGNYYWNSGIFIWKAQTLWEELVRHLPEVALPLDKFRNTAWKVTVANLEALYSRFPNISIDHAVMEKSQRVAMVPANFQWCDVGSWASLWEILEKDHLGNVSRGLAQILETQDSLIWSQDIPVKVLGLNNLVVVATPQGVLVCPMEKSQEIKKLFES</sequence>
<dbReference type="Pfam" id="PF00483">
    <property type="entry name" value="NTP_transferase"/>
    <property type="match status" value="1"/>
</dbReference>
<dbReference type="Gene3D" id="3.90.550.10">
    <property type="entry name" value="Spore Coat Polysaccharide Biosynthesis Protein SpsA, Chain A"/>
    <property type="match status" value="1"/>
</dbReference>
<dbReference type="SUPFAM" id="SSF159283">
    <property type="entry name" value="Guanosine diphospho-D-mannose pyrophosphorylase/mannose-6-phosphate isomerase linker domain"/>
    <property type="match status" value="1"/>
</dbReference>
<dbReference type="SUPFAM" id="SSF53448">
    <property type="entry name" value="Nucleotide-diphospho-sugar transferases"/>
    <property type="match status" value="1"/>
</dbReference>
<evidence type="ECO:0000313" key="10">
    <source>
        <dbReference type="EMBL" id="HDD53538.1"/>
    </source>
</evidence>
<name>A0A7C0YBQ3_9BACT</name>
<proteinExistence type="inferred from homology"/>
<dbReference type="Proteomes" id="UP000885690">
    <property type="component" value="Unassembled WGS sequence"/>
</dbReference>
<dbReference type="PANTHER" id="PTHR46390">
    <property type="entry name" value="MANNOSE-1-PHOSPHATE GUANYLYLTRANSFERASE"/>
    <property type="match status" value="1"/>
</dbReference>
<keyword evidence="3" id="KW-0808">Transferase</keyword>
<dbReference type="EC" id="2.7.7.13" evidence="2"/>
<dbReference type="GO" id="GO:0005525">
    <property type="term" value="F:GTP binding"/>
    <property type="evidence" value="ECO:0007669"/>
    <property type="project" value="UniProtKB-KW"/>
</dbReference>
<accession>A0A7C0YBQ3</accession>
<comment type="caution">
    <text evidence="10">The sequence shown here is derived from an EMBL/GenBank/DDBJ whole genome shotgun (WGS) entry which is preliminary data.</text>
</comment>
<comment type="similarity">
    <text evidence="1">Belongs to the mannose-6-phosphate isomerase type 2 family.</text>
</comment>